<dbReference type="Proteomes" id="UP000002497">
    <property type="component" value="Unassembled WGS sequence"/>
</dbReference>
<dbReference type="VEuPathDB" id="FungiDB:CPSG_09446"/>
<name>E9DHZ7_COCPS</name>
<sequence>MASPKLNGISFTCARCLFLASCRFLRARRDSFCEITAPTKCNQKPMFDEPRRDTSQHLAHIGPPSLPLSKLVLHMITLHIPIHTNIESTRLLGDGAYDINLICERSLWLKRPKENWRSLPRLGPRPQLS</sequence>
<accession>E9DHZ7</accession>
<evidence type="ECO:0000313" key="1">
    <source>
        <dbReference type="EMBL" id="EFW14079.1"/>
    </source>
</evidence>
<keyword evidence="2" id="KW-1185">Reference proteome</keyword>
<dbReference type="AlphaFoldDB" id="E9DHZ7"/>
<organism evidence="2">
    <name type="scientific">Coccidioides posadasii (strain RMSCC 757 / Silveira)</name>
    <name type="common">Valley fever fungus</name>
    <dbReference type="NCBI Taxonomy" id="443226"/>
    <lineage>
        <taxon>Eukaryota</taxon>
        <taxon>Fungi</taxon>
        <taxon>Dikarya</taxon>
        <taxon>Ascomycota</taxon>
        <taxon>Pezizomycotina</taxon>
        <taxon>Eurotiomycetes</taxon>
        <taxon>Eurotiomycetidae</taxon>
        <taxon>Onygenales</taxon>
        <taxon>Onygenaceae</taxon>
        <taxon>Coccidioides</taxon>
    </lineage>
</organism>
<evidence type="ECO:0000313" key="2">
    <source>
        <dbReference type="Proteomes" id="UP000002497"/>
    </source>
</evidence>
<dbReference type="HOGENOM" id="CLU_1948639_0_0_1"/>
<proteinExistence type="predicted"/>
<protein>
    <submittedName>
        <fullName evidence="1">Predicted protein</fullName>
    </submittedName>
</protein>
<dbReference type="EMBL" id="GL636509">
    <property type="protein sequence ID" value="EFW14079.1"/>
    <property type="molecule type" value="Genomic_DNA"/>
</dbReference>
<reference evidence="2" key="1">
    <citation type="journal article" date="2010" name="Genome Res.">
        <title>Population genomic sequencing of Coccidioides fungi reveals recent hybridization and transposon control.</title>
        <authorList>
            <person name="Neafsey D.E."/>
            <person name="Barker B.M."/>
            <person name="Sharpton T.J."/>
            <person name="Stajich J.E."/>
            <person name="Park D.J."/>
            <person name="Whiston E."/>
            <person name="Hung C.-Y."/>
            <person name="McMahan C."/>
            <person name="White J."/>
            <person name="Sykes S."/>
            <person name="Heiman D."/>
            <person name="Young S."/>
            <person name="Zeng Q."/>
            <person name="Abouelleil A."/>
            <person name="Aftuck L."/>
            <person name="Bessette D."/>
            <person name="Brown A."/>
            <person name="FitzGerald M."/>
            <person name="Lui A."/>
            <person name="Macdonald J.P."/>
            <person name="Priest M."/>
            <person name="Orbach M.J."/>
            <person name="Galgiani J.N."/>
            <person name="Kirkland T.N."/>
            <person name="Cole G.T."/>
            <person name="Birren B.W."/>
            <person name="Henn M.R."/>
            <person name="Taylor J.W."/>
            <person name="Rounsley S.D."/>
        </authorList>
    </citation>
    <scope>NUCLEOTIDE SEQUENCE [LARGE SCALE GENOMIC DNA]</scope>
    <source>
        <strain evidence="2">RMSCC 757 / Silveira</strain>
    </source>
</reference>
<gene>
    <name evidence="1" type="ORF">CPSG_09446</name>
</gene>
<reference evidence="2" key="2">
    <citation type="submission" date="2010-03" db="EMBL/GenBank/DDBJ databases">
        <title>The genome sequence of Coccidioides posadasii strain Silveira.</title>
        <authorList>
            <consortium name="The Broad Institute Genome Sequencing Center for Infectious Disease"/>
            <person name="Neafsey D."/>
            <person name="Orbach M."/>
            <person name="Henn M.R."/>
            <person name="Cole G.T."/>
            <person name="Galgiani J."/>
            <person name="Gardner M.J."/>
            <person name="Kirkland T.N."/>
            <person name="Taylor J.W."/>
            <person name="Young S.K."/>
            <person name="Zeng Q."/>
            <person name="Koehrsen M."/>
            <person name="Alvarado L."/>
            <person name="Berlin A."/>
            <person name="Borenstein D."/>
            <person name="Chapman S.B."/>
            <person name="Chen Z."/>
            <person name="Engels R."/>
            <person name="Freedman E."/>
            <person name="Gellesch M."/>
            <person name="Goldberg J."/>
            <person name="Griggs A."/>
            <person name="Gujja S."/>
            <person name="Heilman E."/>
            <person name="Heiman D."/>
            <person name="Howarth C."/>
            <person name="Jen D."/>
            <person name="Larson L."/>
            <person name="Mehta T."/>
            <person name="Neiman D."/>
            <person name="Park D."/>
            <person name="Pearson M."/>
            <person name="Richards J."/>
            <person name="Roberts A."/>
            <person name="Saif S."/>
            <person name="Shea T."/>
            <person name="Shenoy N."/>
            <person name="Sisk P."/>
            <person name="Stolte C."/>
            <person name="Sykes S."/>
            <person name="Walk T."/>
            <person name="White J."/>
            <person name="Yandava C."/>
            <person name="Haas B."/>
            <person name="Nusbaum C."/>
            <person name="Birren B."/>
        </authorList>
    </citation>
    <scope>NUCLEOTIDE SEQUENCE [LARGE SCALE GENOMIC DNA]</scope>
    <source>
        <strain evidence="2">RMSCC 757 / Silveira</strain>
    </source>
</reference>